<evidence type="ECO:0000256" key="1">
    <source>
        <dbReference type="SAM" id="MobiDB-lite"/>
    </source>
</evidence>
<feature type="domain" description="HD-GYP" evidence="3">
    <location>
        <begin position="129"/>
        <end position="329"/>
    </location>
</feature>
<feature type="domain" description="HD" evidence="2">
    <location>
        <begin position="155"/>
        <end position="278"/>
    </location>
</feature>
<feature type="region of interest" description="Disordered" evidence="1">
    <location>
        <begin position="65"/>
        <end position="87"/>
    </location>
</feature>
<gene>
    <name evidence="4" type="ordered locus">TERTU_2870</name>
</gene>
<proteinExistence type="predicted"/>
<dbReference type="eggNOG" id="COG2206">
    <property type="taxonomic scope" value="Bacteria"/>
</dbReference>
<dbReference type="InterPro" id="IPR037522">
    <property type="entry name" value="HD_GYP_dom"/>
</dbReference>
<dbReference type="Proteomes" id="UP000009080">
    <property type="component" value="Chromosome"/>
</dbReference>
<feature type="compositionally biased region" description="Polar residues" evidence="1">
    <location>
        <begin position="65"/>
        <end position="78"/>
    </location>
</feature>
<dbReference type="Pfam" id="PF11871">
    <property type="entry name" value="DUF3391"/>
    <property type="match status" value="1"/>
</dbReference>
<dbReference type="SMART" id="SM00471">
    <property type="entry name" value="HDc"/>
    <property type="match status" value="1"/>
</dbReference>
<dbReference type="GO" id="GO:0008081">
    <property type="term" value="F:phosphoric diester hydrolase activity"/>
    <property type="evidence" value="ECO:0007669"/>
    <property type="project" value="UniProtKB-ARBA"/>
</dbReference>
<accession>C5BN88</accession>
<protein>
    <submittedName>
        <fullName evidence="4">HD domain protein</fullName>
    </submittedName>
</protein>
<dbReference type="HOGENOM" id="CLU_000445_92_1_6"/>
<dbReference type="CDD" id="cd00077">
    <property type="entry name" value="HDc"/>
    <property type="match status" value="1"/>
</dbReference>
<dbReference type="Pfam" id="PF13487">
    <property type="entry name" value="HD_5"/>
    <property type="match status" value="1"/>
</dbReference>
<dbReference type="OrthoDB" id="9764808at2"/>
<name>C5BN88_TERTT</name>
<dbReference type="EMBL" id="CP001614">
    <property type="protein sequence ID" value="ACR13528.1"/>
    <property type="molecule type" value="Genomic_DNA"/>
</dbReference>
<dbReference type="InterPro" id="IPR021812">
    <property type="entry name" value="DUF3391"/>
</dbReference>
<dbReference type="PANTHER" id="PTHR43155">
    <property type="entry name" value="CYCLIC DI-GMP PHOSPHODIESTERASE PA4108-RELATED"/>
    <property type="match status" value="1"/>
</dbReference>
<dbReference type="PROSITE" id="PS51831">
    <property type="entry name" value="HD"/>
    <property type="match status" value="1"/>
</dbReference>
<reference evidence="4 5" key="1">
    <citation type="journal article" date="2009" name="PLoS ONE">
        <title>The complete genome of Teredinibacter turnerae T7901: an intracellular endosymbiont of marine wood-boring bivalves (shipworms).</title>
        <authorList>
            <person name="Yang J.C."/>
            <person name="Madupu R."/>
            <person name="Durkin A.S."/>
            <person name="Ekborg N.A."/>
            <person name="Pedamallu C.S."/>
            <person name="Hostetler J.B."/>
            <person name="Radune D."/>
            <person name="Toms B.S."/>
            <person name="Henrissat B."/>
            <person name="Coutinho P.M."/>
            <person name="Schwarz S."/>
            <person name="Field L."/>
            <person name="Trindade-Silva A.E."/>
            <person name="Soares C.A.G."/>
            <person name="Elshahawi S."/>
            <person name="Hanora A."/>
            <person name="Schmidt E.W."/>
            <person name="Haygood M.G."/>
            <person name="Posfai J."/>
            <person name="Benner J."/>
            <person name="Madinger C."/>
            <person name="Nove J."/>
            <person name="Anton B."/>
            <person name="Chaudhary K."/>
            <person name="Foster J."/>
            <person name="Holman A."/>
            <person name="Kumar S."/>
            <person name="Lessard P.A."/>
            <person name="Luyten Y.A."/>
            <person name="Slatko B."/>
            <person name="Wood N."/>
            <person name="Wu B."/>
            <person name="Teplitski M."/>
            <person name="Mougous J.D."/>
            <person name="Ward N."/>
            <person name="Eisen J.A."/>
            <person name="Badger J.H."/>
            <person name="Distel D.L."/>
        </authorList>
    </citation>
    <scope>NUCLEOTIDE SEQUENCE [LARGE SCALE GENOMIC DNA]</scope>
    <source>
        <strain evidence="5">ATCC 39867 / T7901</strain>
    </source>
</reference>
<evidence type="ECO:0000313" key="4">
    <source>
        <dbReference type="EMBL" id="ACR13528.1"/>
    </source>
</evidence>
<dbReference type="InterPro" id="IPR003607">
    <property type="entry name" value="HD/PDEase_dom"/>
</dbReference>
<sequence length="407" mass="46462">MAKTVKVHVSDLRVGMFVSKLDRDWLDTPFIMQGFLLEQREDIDIVSEFCEYVWVDVDHRDSGSMHSSNIGSATQARQRNFAEPSVSVEEEHRKTYQTFREARSITRTLLDDIRLGGALNGDTARDVVNDCVQSVIRHPDALLWMAKIREEREYTAEHCLNVCILAIAFGRQLGMDEADLHNLGFCGLLHDVGKVRVPREVVDKPARLTTKEMRMMMAHTVHGRNLLISGKNIYSGAIDVAYSHHERIDGEGYPRKLPGKGISRFSRIISLVDAYDAMTADRCYAPAKTSTEALKIIYNERGKQFDEELAVKFIETIGLYPAGSLVELYSGEVGIVIESNTRFRHLPRVILLLDSEKQPLQKELVKDLVNIEKGELPRKYLIKQVWRDGSFDIRLRDYQKKGLILKR</sequence>
<dbReference type="KEGG" id="ttu:TERTU_2870"/>
<evidence type="ECO:0000259" key="3">
    <source>
        <dbReference type="PROSITE" id="PS51832"/>
    </source>
</evidence>
<dbReference type="RefSeq" id="WP_015819642.1">
    <property type="nucleotide sequence ID" value="NC_012997.1"/>
</dbReference>
<organism evidence="4 5">
    <name type="scientific">Teredinibacter turnerae (strain ATCC 39867 / T7901)</name>
    <dbReference type="NCBI Taxonomy" id="377629"/>
    <lineage>
        <taxon>Bacteria</taxon>
        <taxon>Pseudomonadati</taxon>
        <taxon>Pseudomonadota</taxon>
        <taxon>Gammaproteobacteria</taxon>
        <taxon>Cellvibrionales</taxon>
        <taxon>Cellvibrionaceae</taxon>
        <taxon>Teredinibacter</taxon>
    </lineage>
</organism>
<dbReference type="STRING" id="377629.TERTU_2870"/>
<dbReference type="SUPFAM" id="SSF109604">
    <property type="entry name" value="HD-domain/PDEase-like"/>
    <property type="match status" value="1"/>
</dbReference>
<dbReference type="AlphaFoldDB" id="C5BN88"/>
<dbReference type="PANTHER" id="PTHR43155:SF2">
    <property type="entry name" value="CYCLIC DI-GMP PHOSPHODIESTERASE PA4108"/>
    <property type="match status" value="1"/>
</dbReference>
<evidence type="ECO:0000259" key="2">
    <source>
        <dbReference type="PROSITE" id="PS51831"/>
    </source>
</evidence>
<evidence type="ECO:0000313" key="5">
    <source>
        <dbReference type="Proteomes" id="UP000009080"/>
    </source>
</evidence>
<dbReference type="PROSITE" id="PS51832">
    <property type="entry name" value="HD_GYP"/>
    <property type="match status" value="1"/>
</dbReference>
<dbReference type="Gene3D" id="1.10.3210.10">
    <property type="entry name" value="Hypothetical protein af1432"/>
    <property type="match status" value="1"/>
</dbReference>
<keyword evidence="5" id="KW-1185">Reference proteome</keyword>
<dbReference type="InterPro" id="IPR006674">
    <property type="entry name" value="HD_domain"/>
</dbReference>